<organism evidence="2 3">
    <name type="scientific">Paenibacillus prosopidis</name>
    <dbReference type="NCBI Taxonomy" id="630520"/>
    <lineage>
        <taxon>Bacteria</taxon>
        <taxon>Bacillati</taxon>
        <taxon>Bacillota</taxon>
        <taxon>Bacilli</taxon>
        <taxon>Bacillales</taxon>
        <taxon>Paenibacillaceae</taxon>
        <taxon>Paenibacillus</taxon>
    </lineage>
</organism>
<sequence>MDLSVKEGDNVKAGDIVAKVGNNGYSRHPHIHVGAWKGNIPLQIRFDLKSMGSQLKNLGEEMYYL</sequence>
<name>A0A368VSK2_9BACL</name>
<dbReference type="Proteomes" id="UP000252415">
    <property type="component" value="Unassembled WGS sequence"/>
</dbReference>
<keyword evidence="3" id="KW-1185">Reference proteome</keyword>
<dbReference type="RefSeq" id="WP_114383090.1">
    <property type="nucleotide sequence ID" value="NZ_QPJD01000017.1"/>
</dbReference>
<proteinExistence type="predicted"/>
<dbReference type="InterPro" id="IPR016047">
    <property type="entry name" value="M23ase_b-sheet_dom"/>
</dbReference>
<gene>
    <name evidence="2" type="ORF">DFP97_117157</name>
</gene>
<dbReference type="Pfam" id="PF01551">
    <property type="entry name" value="Peptidase_M23"/>
    <property type="match status" value="1"/>
</dbReference>
<dbReference type="EMBL" id="QPJD01000017">
    <property type="protein sequence ID" value="RCW42433.1"/>
    <property type="molecule type" value="Genomic_DNA"/>
</dbReference>
<reference evidence="2 3" key="1">
    <citation type="submission" date="2018-07" db="EMBL/GenBank/DDBJ databases">
        <title>Genomic Encyclopedia of Type Strains, Phase III (KMG-III): the genomes of soil and plant-associated and newly described type strains.</title>
        <authorList>
            <person name="Whitman W."/>
        </authorList>
    </citation>
    <scope>NUCLEOTIDE SEQUENCE [LARGE SCALE GENOMIC DNA]</scope>
    <source>
        <strain evidence="2 3">CECT 7506</strain>
    </source>
</reference>
<dbReference type="InterPro" id="IPR011055">
    <property type="entry name" value="Dup_hybrid_motif"/>
</dbReference>
<accession>A0A368VSK2</accession>
<evidence type="ECO:0000259" key="1">
    <source>
        <dbReference type="Pfam" id="PF01551"/>
    </source>
</evidence>
<dbReference type="AlphaFoldDB" id="A0A368VSK2"/>
<comment type="caution">
    <text evidence="2">The sequence shown here is derived from an EMBL/GenBank/DDBJ whole genome shotgun (WGS) entry which is preliminary data.</text>
</comment>
<feature type="domain" description="M23ase beta-sheet core" evidence="1">
    <location>
        <begin position="3"/>
        <end position="41"/>
    </location>
</feature>
<dbReference type="CDD" id="cd12797">
    <property type="entry name" value="M23_peptidase"/>
    <property type="match status" value="1"/>
</dbReference>
<dbReference type="SUPFAM" id="SSF51261">
    <property type="entry name" value="Duplicated hybrid motif"/>
    <property type="match status" value="1"/>
</dbReference>
<dbReference type="OrthoDB" id="9809488at2"/>
<protein>
    <submittedName>
        <fullName evidence="2">Peptidase M23-like protein</fullName>
    </submittedName>
</protein>
<evidence type="ECO:0000313" key="3">
    <source>
        <dbReference type="Proteomes" id="UP000252415"/>
    </source>
</evidence>
<evidence type="ECO:0000313" key="2">
    <source>
        <dbReference type="EMBL" id="RCW42433.1"/>
    </source>
</evidence>
<dbReference type="Gene3D" id="2.70.70.10">
    <property type="entry name" value="Glucose Permease (Domain IIA)"/>
    <property type="match status" value="1"/>
</dbReference>